<dbReference type="EMBL" id="NMUH01005901">
    <property type="protein sequence ID" value="MQM13960.1"/>
    <property type="molecule type" value="Genomic_DNA"/>
</dbReference>
<name>A0A843X7N5_COLES</name>
<accession>A0A843X7N5</accession>
<proteinExistence type="predicted"/>
<sequence length="130" mass="14148">MGSLHGQSDGTGEIYIYNNYPAPRADKTIHVNATNSSKNRVTSSLAGVTGPQRESPNRHGCRTLFYAFIDWTLQPARLFKSEESAPCQVSNTEEGAHAVWSLATVIPPTCLPFGQVWHLNEAGQAGDIFS</sequence>
<gene>
    <name evidence="1" type="ORF">Taro_046890</name>
</gene>
<dbReference type="AlphaFoldDB" id="A0A843X7N5"/>
<protein>
    <submittedName>
        <fullName evidence="1">Uncharacterized protein</fullName>
    </submittedName>
</protein>
<evidence type="ECO:0000313" key="1">
    <source>
        <dbReference type="EMBL" id="MQM13960.1"/>
    </source>
</evidence>
<reference evidence="1" key="1">
    <citation type="submission" date="2017-07" db="EMBL/GenBank/DDBJ databases">
        <title>Taro Niue Genome Assembly and Annotation.</title>
        <authorList>
            <person name="Atibalentja N."/>
            <person name="Keating K."/>
            <person name="Fields C.J."/>
        </authorList>
    </citation>
    <scope>NUCLEOTIDE SEQUENCE</scope>
    <source>
        <strain evidence="1">Niue_2</strain>
        <tissue evidence="1">Leaf</tissue>
    </source>
</reference>
<evidence type="ECO:0000313" key="2">
    <source>
        <dbReference type="Proteomes" id="UP000652761"/>
    </source>
</evidence>
<comment type="caution">
    <text evidence="1">The sequence shown here is derived from an EMBL/GenBank/DDBJ whole genome shotgun (WGS) entry which is preliminary data.</text>
</comment>
<keyword evidence="2" id="KW-1185">Reference proteome</keyword>
<dbReference type="Proteomes" id="UP000652761">
    <property type="component" value="Unassembled WGS sequence"/>
</dbReference>
<organism evidence="1 2">
    <name type="scientific">Colocasia esculenta</name>
    <name type="common">Wild taro</name>
    <name type="synonym">Arum esculentum</name>
    <dbReference type="NCBI Taxonomy" id="4460"/>
    <lineage>
        <taxon>Eukaryota</taxon>
        <taxon>Viridiplantae</taxon>
        <taxon>Streptophyta</taxon>
        <taxon>Embryophyta</taxon>
        <taxon>Tracheophyta</taxon>
        <taxon>Spermatophyta</taxon>
        <taxon>Magnoliopsida</taxon>
        <taxon>Liliopsida</taxon>
        <taxon>Araceae</taxon>
        <taxon>Aroideae</taxon>
        <taxon>Colocasieae</taxon>
        <taxon>Colocasia</taxon>
    </lineage>
</organism>